<organism evidence="2 3">
    <name type="scientific">Nocardia veterana</name>
    <dbReference type="NCBI Taxonomy" id="132249"/>
    <lineage>
        <taxon>Bacteria</taxon>
        <taxon>Bacillati</taxon>
        <taxon>Actinomycetota</taxon>
        <taxon>Actinomycetes</taxon>
        <taxon>Mycobacteriales</taxon>
        <taxon>Nocardiaceae</taxon>
        <taxon>Nocardia</taxon>
    </lineage>
</organism>
<evidence type="ECO:0000313" key="3">
    <source>
        <dbReference type="Proteomes" id="UP000523447"/>
    </source>
</evidence>
<dbReference type="RefSeq" id="WP_157171635.1">
    <property type="nucleotide sequence ID" value="NZ_CAWPHS010000011.1"/>
</dbReference>
<keyword evidence="3" id="KW-1185">Reference proteome</keyword>
<dbReference type="Proteomes" id="UP000523447">
    <property type="component" value="Unassembled WGS sequence"/>
</dbReference>
<evidence type="ECO:0000313" key="2">
    <source>
        <dbReference type="EMBL" id="NKY87518.1"/>
    </source>
</evidence>
<evidence type="ECO:0000256" key="1">
    <source>
        <dbReference type="SAM" id="MobiDB-lite"/>
    </source>
</evidence>
<accession>A0A7X6RJC4</accession>
<feature type="compositionally biased region" description="Basic and acidic residues" evidence="1">
    <location>
        <begin position="1"/>
        <end position="11"/>
    </location>
</feature>
<feature type="region of interest" description="Disordered" evidence="1">
    <location>
        <begin position="1"/>
        <end position="27"/>
    </location>
</feature>
<dbReference type="AlphaFoldDB" id="A0A7X6RJC4"/>
<dbReference type="EMBL" id="JAAXPE010000019">
    <property type="protein sequence ID" value="NKY87518.1"/>
    <property type="molecule type" value="Genomic_DNA"/>
</dbReference>
<proteinExistence type="predicted"/>
<name>A0A7X6RJC4_9NOCA</name>
<gene>
    <name evidence="2" type="ORF">HGA07_18005</name>
</gene>
<reference evidence="2 3" key="1">
    <citation type="submission" date="2020-04" db="EMBL/GenBank/DDBJ databases">
        <title>MicrobeNet Type strains.</title>
        <authorList>
            <person name="Nicholson A.C."/>
        </authorList>
    </citation>
    <scope>NUCLEOTIDE SEQUENCE [LARGE SCALE GENOMIC DNA]</scope>
    <source>
        <strain evidence="2 3">DSM 44445</strain>
    </source>
</reference>
<sequence>MSKPRCQERNRGAFATEPTPGQDREPRIGINTLIRDVWEGSTVDTDDGDLLGWEFDESAQYDPAWSQWVLDSTIAAKMDALFTRTLPSVPQRPWWLDRGLGNDDDVWVPMPDCGRYDVQMMDWISDMAFEWFFPDEESLSDPTKFDIADQFVTYIGQCFVSQLGASLFNAPGAGSPLYDDIGPAGLMIFAEKPVYLVDELLEAANEGFFSVSRTIATLLADKERDERVFGQ</sequence>
<comment type="caution">
    <text evidence="2">The sequence shown here is derived from an EMBL/GenBank/DDBJ whole genome shotgun (WGS) entry which is preliminary data.</text>
</comment>
<protein>
    <submittedName>
        <fullName evidence="2">Uncharacterized protein</fullName>
    </submittedName>
</protein>